<dbReference type="RefSeq" id="XP_018984391.1">
    <property type="nucleotide sequence ID" value="XM_019127194.1"/>
</dbReference>
<evidence type="ECO:0000313" key="2">
    <source>
        <dbReference type="Proteomes" id="UP000094336"/>
    </source>
</evidence>
<dbReference type="GeneID" id="30145047"/>
<gene>
    <name evidence="1" type="ORF">BABINDRAFT_147592</name>
</gene>
<sequence>MMRNAGQKGGVFKRGLIANTLSKRNIREWKLDLFFTLGKNVNIRHLTKPLCPP</sequence>
<name>A0A1E3QN07_9ASCO</name>
<dbReference type="EMBL" id="KV454433">
    <property type="protein sequence ID" value="ODQ79063.1"/>
    <property type="molecule type" value="Genomic_DNA"/>
</dbReference>
<organism evidence="1 2">
    <name type="scientific">Babjeviella inositovora NRRL Y-12698</name>
    <dbReference type="NCBI Taxonomy" id="984486"/>
    <lineage>
        <taxon>Eukaryota</taxon>
        <taxon>Fungi</taxon>
        <taxon>Dikarya</taxon>
        <taxon>Ascomycota</taxon>
        <taxon>Saccharomycotina</taxon>
        <taxon>Pichiomycetes</taxon>
        <taxon>Serinales incertae sedis</taxon>
        <taxon>Babjeviella</taxon>
    </lineage>
</organism>
<keyword evidence="2" id="KW-1185">Reference proteome</keyword>
<accession>A0A1E3QN07</accession>
<dbReference type="Proteomes" id="UP000094336">
    <property type="component" value="Unassembled WGS sequence"/>
</dbReference>
<reference evidence="2" key="1">
    <citation type="submission" date="2016-05" db="EMBL/GenBank/DDBJ databases">
        <title>Comparative genomics of biotechnologically important yeasts.</title>
        <authorList>
            <consortium name="DOE Joint Genome Institute"/>
            <person name="Riley R."/>
            <person name="Haridas S."/>
            <person name="Wolfe K.H."/>
            <person name="Lopes M.R."/>
            <person name="Hittinger C.T."/>
            <person name="Goker M."/>
            <person name="Salamov A."/>
            <person name="Wisecaver J."/>
            <person name="Long T.M."/>
            <person name="Aerts A.L."/>
            <person name="Barry K."/>
            <person name="Choi C."/>
            <person name="Clum A."/>
            <person name="Coughlan A.Y."/>
            <person name="Deshpande S."/>
            <person name="Douglass A.P."/>
            <person name="Hanson S.J."/>
            <person name="Klenk H.-P."/>
            <person name="Labutti K."/>
            <person name="Lapidus A."/>
            <person name="Lindquist E."/>
            <person name="Lipzen A."/>
            <person name="Meier-Kolthoff J.P."/>
            <person name="Ohm R.A."/>
            <person name="Otillar R.P."/>
            <person name="Pangilinan J."/>
            <person name="Peng Y."/>
            <person name="Rokas A."/>
            <person name="Rosa C.A."/>
            <person name="Scheuner C."/>
            <person name="Sibirny A.A."/>
            <person name="Slot J.C."/>
            <person name="Stielow J.B."/>
            <person name="Sun H."/>
            <person name="Kurtzman C.P."/>
            <person name="Blackwell M."/>
            <person name="Grigoriev I.V."/>
            <person name="Jeffries T.W."/>
        </authorList>
    </citation>
    <scope>NUCLEOTIDE SEQUENCE [LARGE SCALE GENOMIC DNA]</scope>
    <source>
        <strain evidence="2">NRRL Y-12698</strain>
    </source>
</reference>
<proteinExistence type="predicted"/>
<dbReference type="AlphaFoldDB" id="A0A1E3QN07"/>
<evidence type="ECO:0000313" key="1">
    <source>
        <dbReference type="EMBL" id="ODQ79063.1"/>
    </source>
</evidence>
<protein>
    <submittedName>
        <fullName evidence="1">Uncharacterized protein</fullName>
    </submittedName>
</protein>